<evidence type="ECO:0000313" key="3">
    <source>
        <dbReference type="EMBL" id="MCE2596990.1"/>
    </source>
</evidence>
<accession>A0ABS8WHZ4</accession>
<dbReference type="InterPro" id="IPR004045">
    <property type="entry name" value="Glutathione_S-Trfase_N"/>
</dbReference>
<dbReference type="Gene3D" id="3.40.30.10">
    <property type="entry name" value="Glutaredoxin"/>
    <property type="match status" value="1"/>
</dbReference>
<proteinExistence type="predicted"/>
<evidence type="ECO:0000259" key="2">
    <source>
        <dbReference type="PROSITE" id="PS50405"/>
    </source>
</evidence>
<dbReference type="PROSITE" id="PS50405">
    <property type="entry name" value="GST_CTER"/>
    <property type="match status" value="1"/>
</dbReference>
<evidence type="ECO:0000259" key="1">
    <source>
        <dbReference type="PROSITE" id="PS50404"/>
    </source>
</evidence>
<dbReference type="PANTHER" id="PTHR43968:SF6">
    <property type="entry name" value="GLUTATHIONE S-TRANSFERASE OMEGA"/>
    <property type="match status" value="1"/>
</dbReference>
<dbReference type="PROSITE" id="PS50404">
    <property type="entry name" value="GST_NTER"/>
    <property type="match status" value="1"/>
</dbReference>
<name>A0ABS8WHZ4_9GAMM</name>
<feature type="domain" description="GST N-terminal" evidence="1">
    <location>
        <begin position="7"/>
        <end position="86"/>
    </location>
</feature>
<dbReference type="SUPFAM" id="SSF47616">
    <property type="entry name" value="GST C-terminal domain-like"/>
    <property type="match status" value="1"/>
</dbReference>
<dbReference type="RefSeq" id="WP_233054740.1">
    <property type="nucleotide sequence ID" value="NZ_JAIMJA010000029.1"/>
</dbReference>
<dbReference type="InterPro" id="IPR050983">
    <property type="entry name" value="GST_Omega/HSP26"/>
</dbReference>
<dbReference type="InterPro" id="IPR040079">
    <property type="entry name" value="Glutathione_S-Trfase"/>
</dbReference>
<protein>
    <submittedName>
        <fullName evidence="3">Glutathione S-transferase</fullName>
    </submittedName>
</protein>
<dbReference type="InterPro" id="IPR010987">
    <property type="entry name" value="Glutathione-S-Trfase_C-like"/>
</dbReference>
<dbReference type="CDD" id="cd03196">
    <property type="entry name" value="GST_C_5"/>
    <property type="match status" value="1"/>
</dbReference>
<dbReference type="InterPro" id="IPR036249">
    <property type="entry name" value="Thioredoxin-like_sf"/>
</dbReference>
<dbReference type="InterPro" id="IPR036282">
    <property type="entry name" value="Glutathione-S-Trfase_C_sf"/>
</dbReference>
<dbReference type="Proteomes" id="UP001201273">
    <property type="component" value="Unassembled WGS sequence"/>
</dbReference>
<comment type="caution">
    <text evidence="3">The sequence shown here is derived from an EMBL/GenBank/DDBJ whole genome shotgun (WGS) entry which is preliminary data.</text>
</comment>
<organism evidence="3 4">
    <name type="scientific">Motilimonas cestriensis</name>
    <dbReference type="NCBI Taxonomy" id="2742685"/>
    <lineage>
        <taxon>Bacteria</taxon>
        <taxon>Pseudomonadati</taxon>
        <taxon>Pseudomonadota</taxon>
        <taxon>Gammaproteobacteria</taxon>
        <taxon>Alteromonadales</taxon>
        <taxon>Alteromonadales genera incertae sedis</taxon>
        <taxon>Motilimonas</taxon>
    </lineage>
</organism>
<dbReference type="PANTHER" id="PTHR43968">
    <property type="match status" value="1"/>
</dbReference>
<reference evidence="3 4" key="1">
    <citation type="journal article" date="2022" name="Environ. Microbiol. Rep.">
        <title>Eco-phylogenetic analyses reveal divergent evolution of vitamin B12 metabolism in the marine bacterial family 'Psychromonadaceae'.</title>
        <authorList>
            <person name="Jin X."/>
            <person name="Yang Y."/>
            <person name="Cao H."/>
            <person name="Gao B."/>
            <person name="Zhao Z."/>
        </authorList>
    </citation>
    <scope>NUCLEOTIDE SEQUENCE [LARGE SCALE GENOMIC DNA]</scope>
    <source>
        <strain evidence="3 4">MKS20</strain>
    </source>
</reference>
<evidence type="ECO:0000313" key="4">
    <source>
        <dbReference type="Proteomes" id="UP001201273"/>
    </source>
</evidence>
<dbReference type="Pfam" id="PF13410">
    <property type="entry name" value="GST_C_2"/>
    <property type="match status" value="1"/>
</dbReference>
<dbReference type="EMBL" id="JAIMJA010000029">
    <property type="protein sequence ID" value="MCE2596990.1"/>
    <property type="molecule type" value="Genomic_DNA"/>
</dbReference>
<dbReference type="SUPFAM" id="SSF52833">
    <property type="entry name" value="Thioredoxin-like"/>
    <property type="match status" value="1"/>
</dbReference>
<sequence>MTNKNKPLPVIYSLRNCPFAMRARMAIYQAQLPVMLRDIVLKDKPAEMLAASPKGTVPVLVTRDGMVIEESLEVMLWVLSEQDPADLLMSGDAAHLDEMRTLIYQFDSEFKPCLEQYRAAKRYHEPTLDKCRSACESYIAQLEVRLSQHRYLMSERESLADLAILPFIRQFARVERQWYLQSPYPKLRQWLNLYLQSKMFSKVMAKHELWQVNQQEVLLVE</sequence>
<dbReference type="Gene3D" id="1.20.1050.10">
    <property type="match status" value="1"/>
</dbReference>
<keyword evidence="4" id="KW-1185">Reference proteome</keyword>
<dbReference type="SFLD" id="SFLDS00019">
    <property type="entry name" value="Glutathione_Transferase_(cytos"/>
    <property type="match status" value="1"/>
</dbReference>
<dbReference type="Pfam" id="PF13417">
    <property type="entry name" value="GST_N_3"/>
    <property type="match status" value="1"/>
</dbReference>
<gene>
    <name evidence="3" type="ORF">K6Y31_19625</name>
</gene>
<feature type="domain" description="GST C-terminal" evidence="2">
    <location>
        <begin position="92"/>
        <end position="219"/>
    </location>
</feature>